<keyword evidence="3 13" id="KW-0808">Transferase</keyword>
<dbReference type="AlphaFoldDB" id="A0A1W5D1R5"/>
<dbReference type="Proteomes" id="UP000192927">
    <property type="component" value="Unassembled WGS sequence"/>
</dbReference>
<evidence type="ECO:0000256" key="1">
    <source>
        <dbReference type="ARBA" id="ARBA00004123"/>
    </source>
</evidence>
<evidence type="ECO:0000256" key="6">
    <source>
        <dbReference type="ARBA" id="ARBA00022833"/>
    </source>
</evidence>
<keyword evidence="7" id="KW-0539">Nucleus</keyword>
<evidence type="ECO:0000256" key="5">
    <source>
        <dbReference type="ARBA" id="ARBA00022771"/>
    </source>
</evidence>
<dbReference type="GO" id="GO:0000785">
    <property type="term" value="C:chromatin"/>
    <property type="evidence" value="ECO:0007669"/>
    <property type="project" value="TreeGrafter"/>
</dbReference>
<sequence>MAYGISNSFKRGTIKTYSRPLKRVHEDDDNDSDLDLPIKRIRMDHTGNIVVEETVGGTNPKASLATRENEEIAPGSSTAPSSSPQRRDGALCSSDAPAAGDDASPPSSPPPARLPSPVAQSRKPAFAFLKRKRPGSAVPDGSAGREHEPLAEMAENVGAAAAEKAESRKRKGKLTQMQIDLGGEVRKACKTCGMDYIPSNAEDAGLHKKFHAMNVGGVGIRKGCLREMKKRRVVDVGERRLDEGHAVVVVDGRGSSSVRYEAKRVLEVVNTELSAVGIEDKELWGQAPGPVTAKGKSVRRRGKDKYSLMEGGDRFKVYLYLDRDTCVGLCLAEKIEHAYRVVNSHADDHAPKEVASLPRSSSISTNETAEAALLGVSRIWTSTSHRRNGIAAALLDAARRNFFYGMEVPKDKMAFSQPTESGGQLAEYWFDAPAGWLVYAEAY</sequence>
<feature type="domain" description="N-acetyltransferase ESCO acetyl-transferase" evidence="12">
    <location>
        <begin position="371"/>
        <end position="439"/>
    </location>
</feature>
<keyword evidence="5 13" id="KW-0863">Zinc-finger</keyword>
<protein>
    <submittedName>
        <fullName evidence="13">N-acetyltransferase ESCO, zinc-finger</fullName>
    </submittedName>
</protein>
<name>A0A1W5D1R5_9LECA</name>
<dbReference type="PANTHER" id="PTHR45884:SF2">
    <property type="entry name" value="N-ACETYLTRANSFERASE ECO"/>
    <property type="match status" value="1"/>
</dbReference>
<keyword evidence="4" id="KW-0479">Metal-binding</keyword>
<dbReference type="InterPro" id="IPR028005">
    <property type="entry name" value="AcTrfase_ESCO_Znf_dom"/>
</dbReference>
<comment type="similarity">
    <text evidence="2">Belongs to the acetyltransferase family. ECO subfamily.</text>
</comment>
<dbReference type="GO" id="GO:0005634">
    <property type="term" value="C:nucleus"/>
    <property type="evidence" value="ECO:0007669"/>
    <property type="project" value="UniProtKB-SubCell"/>
</dbReference>
<evidence type="ECO:0000256" key="8">
    <source>
        <dbReference type="ARBA" id="ARBA00023306"/>
    </source>
</evidence>
<dbReference type="Pfam" id="PF13880">
    <property type="entry name" value="Acetyltransf_13"/>
    <property type="match status" value="1"/>
</dbReference>
<comment type="subcellular location">
    <subcellularLocation>
        <location evidence="1">Nucleus</location>
    </subcellularLocation>
</comment>
<dbReference type="Pfam" id="PF13878">
    <property type="entry name" value="zf-C2H2_3"/>
    <property type="match status" value="1"/>
</dbReference>
<evidence type="ECO:0000313" key="13">
    <source>
        <dbReference type="EMBL" id="SLM37088.1"/>
    </source>
</evidence>
<dbReference type="GO" id="GO:0008270">
    <property type="term" value="F:zinc ion binding"/>
    <property type="evidence" value="ECO:0007669"/>
    <property type="project" value="UniProtKB-KW"/>
</dbReference>
<dbReference type="InterPro" id="IPR028009">
    <property type="entry name" value="ESCO_Acetyltransf_dom"/>
</dbReference>
<evidence type="ECO:0000256" key="7">
    <source>
        <dbReference type="ARBA" id="ARBA00023242"/>
    </source>
</evidence>
<evidence type="ECO:0000259" key="12">
    <source>
        <dbReference type="Pfam" id="PF13880"/>
    </source>
</evidence>
<evidence type="ECO:0000256" key="9">
    <source>
        <dbReference type="ARBA" id="ARBA00023315"/>
    </source>
</evidence>
<evidence type="ECO:0000256" key="3">
    <source>
        <dbReference type="ARBA" id="ARBA00022679"/>
    </source>
</evidence>
<proteinExistence type="inferred from homology"/>
<evidence type="ECO:0000256" key="2">
    <source>
        <dbReference type="ARBA" id="ARBA00005816"/>
    </source>
</evidence>
<feature type="domain" description="N-acetyltransferase ESCO zinc-finger" evidence="11">
    <location>
        <begin position="176"/>
        <end position="213"/>
    </location>
</feature>
<keyword evidence="9" id="KW-0012">Acyltransferase</keyword>
<evidence type="ECO:0000256" key="4">
    <source>
        <dbReference type="ARBA" id="ARBA00022723"/>
    </source>
</evidence>
<reference evidence="14" key="1">
    <citation type="submission" date="2017-03" db="EMBL/GenBank/DDBJ databases">
        <authorList>
            <person name="Sharma R."/>
            <person name="Thines M."/>
        </authorList>
    </citation>
    <scope>NUCLEOTIDE SEQUENCE [LARGE SCALE GENOMIC DNA]</scope>
</reference>
<keyword evidence="6" id="KW-0862">Zinc</keyword>
<feature type="compositionally biased region" description="Low complexity" evidence="10">
    <location>
        <begin position="73"/>
        <end position="84"/>
    </location>
</feature>
<feature type="compositionally biased region" description="Low complexity" evidence="10">
    <location>
        <begin position="93"/>
        <end position="105"/>
    </location>
</feature>
<dbReference type="GO" id="GO:0061733">
    <property type="term" value="F:protein-lysine-acetyltransferase activity"/>
    <property type="evidence" value="ECO:0007669"/>
    <property type="project" value="TreeGrafter"/>
</dbReference>
<dbReference type="GO" id="GO:0007064">
    <property type="term" value="P:mitotic sister chromatid cohesion"/>
    <property type="evidence" value="ECO:0007669"/>
    <property type="project" value="TreeGrafter"/>
</dbReference>
<evidence type="ECO:0000313" key="14">
    <source>
        <dbReference type="Proteomes" id="UP000192927"/>
    </source>
</evidence>
<evidence type="ECO:0000256" key="10">
    <source>
        <dbReference type="SAM" id="MobiDB-lite"/>
    </source>
</evidence>
<accession>A0A1W5D1R5</accession>
<keyword evidence="14" id="KW-1185">Reference proteome</keyword>
<feature type="region of interest" description="Disordered" evidence="10">
    <location>
        <begin position="14"/>
        <end position="35"/>
    </location>
</feature>
<dbReference type="EMBL" id="FWEW01001418">
    <property type="protein sequence ID" value="SLM37088.1"/>
    <property type="molecule type" value="Genomic_DNA"/>
</dbReference>
<evidence type="ECO:0000259" key="11">
    <source>
        <dbReference type="Pfam" id="PF13878"/>
    </source>
</evidence>
<feature type="region of interest" description="Disordered" evidence="10">
    <location>
        <begin position="49"/>
        <end position="120"/>
    </location>
</feature>
<keyword evidence="8" id="KW-0131">Cell cycle</keyword>
<organism evidence="13 14">
    <name type="scientific">Lasallia pustulata</name>
    <dbReference type="NCBI Taxonomy" id="136370"/>
    <lineage>
        <taxon>Eukaryota</taxon>
        <taxon>Fungi</taxon>
        <taxon>Dikarya</taxon>
        <taxon>Ascomycota</taxon>
        <taxon>Pezizomycotina</taxon>
        <taxon>Lecanoromycetes</taxon>
        <taxon>OSLEUM clade</taxon>
        <taxon>Umbilicariomycetidae</taxon>
        <taxon>Umbilicariales</taxon>
        <taxon>Umbilicariaceae</taxon>
        <taxon>Lasallia</taxon>
    </lineage>
</organism>
<dbReference type="PANTHER" id="PTHR45884">
    <property type="entry name" value="N-ACETYLTRANSFERASE ECO"/>
    <property type="match status" value="1"/>
</dbReference>